<evidence type="ECO:0000259" key="4">
    <source>
        <dbReference type="PROSITE" id="PS50995"/>
    </source>
</evidence>
<dbReference type="EMBL" id="BAAAMY010000004">
    <property type="protein sequence ID" value="GAA1919292.1"/>
    <property type="molecule type" value="Genomic_DNA"/>
</dbReference>
<dbReference type="PANTHER" id="PTHR39515:SF2">
    <property type="entry name" value="HTH-TYPE TRANSCRIPTIONAL REGULATOR RV0880"/>
    <property type="match status" value="1"/>
</dbReference>
<keyword evidence="2" id="KW-0238">DNA-binding</keyword>
<dbReference type="SUPFAM" id="SSF46785">
    <property type="entry name" value="Winged helix' DNA-binding domain"/>
    <property type="match status" value="1"/>
</dbReference>
<evidence type="ECO:0000256" key="1">
    <source>
        <dbReference type="ARBA" id="ARBA00023015"/>
    </source>
</evidence>
<protein>
    <recommendedName>
        <fullName evidence="4">HTH marR-type domain-containing protein</fullName>
    </recommendedName>
</protein>
<dbReference type="PROSITE" id="PS50995">
    <property type="entry name" value="HTH_MARR_2"/>
    <property type="match status" value="1"/>
</dbReference>
<sequence>MDDATPLESATEDLVVQAARLVRAVRRLEGDLPAAGLRTLSVLDEHGAVTVTRLAELDRTSQPAASALVKGLVERGWVATRPDPADGRGRLVETTEVGRTLLRDVRRRNARVLADRLSPGDAPRVEDAVRLLREVLSHDLGHDLSHELGHELGHDLARPEEGPA</sequence>
<proteinExistence type="predicted"/>
<dbReference type="Proteomes" id="UP001501612">
    <property type="component" value="Unassembled WGS sequence"/>
</dbReference>
<dbReference type="InterPro" id="IPR036388">
    <property type="entry name" value="WH-like_DNA-bd_sf"/>
</dbReference>
<dbReference type="PROSITE" id="PS01117">
    <property type="entry name" value="HTH_MARR_1"/>
    <property type="match status" value="1"/>
</dbReference>
<keyword evidence="1" id="KW-0805">Transcription regulation</keyword>
<evidence type="ECO:0000313" key="6">
    <source>
        <dbReference type="Proteomes" id="UP001501612"/>
    </source>
</evidence>
<dbReference type="Gene3D" id="1.10.10.10">
    <property type="entry name" value="Winged helix-like DNA-binding domain superfamily/Winged helix DNA-binding domain"/>
    <property type="match status" value="1"/>
</dbReference>
<evidence type="ECO:0000256" key="2">
    <source>
        <dbReference type="ARBA" id="ARBA00023125"/>
    </source>
</evidence>
<comment type="caution">
    <text evidence="5">The sequence shown here is derived from an EMBL/GenBank/DDBJ whole genome shotgun (WGS) entry which is preliminary data.</text>
</comment>
<dbReference type="InterPro" id="IPR036390">
    <property type="entry name" value="WH_DNA-bd_sf"/>
</dbReference>
<dbReference type="InterPro" id="IPR023187">
    <property type="entry name" value="Tscrpt_reg_MarR-type_CS"/>
</dbReference>
<dbReference type="InterPro" id="IPR052526">
    <property type="entry name" value="HTH-type_Bedaq_tolerance"/>
</dbReference>
<organism evidence="5 6">
    <name type="scientific">Nocardioides lentus</name>
    <dbReference type="NCBI Taxonomy" id="338077"/>
    <lineage>
        <taxon>Bacteria</taxon>
        <taxon>Bacillati</taxon>
        <taxon>Actinomycetota</taxon>
        <taxon>Actinomycetes</taxon>
        <taxon>Propionibacteriales</taxon>
        <taxon>Nocardioidaceae</taxon>
        <taxon>Nocardioides</taxon>
    </lineage>
</organism>
<dbReference type="Pfam" id="PF12802">
    <property type="entry name" value="MarR_2"/>
    <property type="match status" value="1"/>
</dbReference>
<name>A0ABP5APG4_9ACTN</name>
<evidence type="ECO:0000313" key="5">
    <source>
        <dbReference type="EMBL" id="GAA1919292.1"/>
    </source>
</evidence>
<evidence type="ECO:0000256" key="3">
    <source>
        <dbReference type="ARBA" id="ARBA00023163"/>
    </source>
</evidence>
<accession>A0ABP5APG4</accession>
<dbReference type="SMART" id="SM00347">
    <property type="entry name" value="HTH_MARR"/>
    <property type="match status" value="1"/>
</dbReference>
<feature type="domain" description="HTH marR-type" evidence="4">
    <location>
        <begin position="1"/>
        <end position="137"/>
    </location>
</feature>
<keyword evidence="3" id="KW-0804">Transcription</keyword>
<gene>
    <name evidence="5" type="ORF">GCM10009737_21010</name>
</gene>
<dbReference type="InterPro" id="IPR000835">
    <property type="entry name" value="HTH_MarR-typ"/>
</dbReference>
<keyword evidence="6" id="KW-1185">Reference proteome</keyword>
<dbReference type="RefSeq" id="WP_344006875.1">
    <property type="nucleotide sequence ID" value="NZ_BAAAMY010000004.1"/>
</dbReference>
<reference evidence="6" key="1">
    <citation type="journal article" date="2019" name="Int. J. Syst. Evol. Microbiol.">
        <title>The Global Catalogue of Microorganisms (GCM) 10K type strain sequencing project: providing services to taxonomists for standard genome sequencing and annotation.</title>
        <authorList>
            <consortium name="The Broad Institute Genomics Platform"/>
            <consortium name="The Broad Institute Genome Sequencing Center for Infectious Disease"/>
            <person name="Wu L."/>
            <person name="Ma J."/>
        </authorList>
    </citation>
    <scope>NUCLEOTIDE SEQUENCE [LARGE SCALE GENOMIC DNA]</scope>
    <source>
        <strain evidence="6">JCM 14046</strain>
    </source>
</reference>
<dbReference type="PANTHER" id="PTHR39515">
    <property type="entry name" value="CONSERVED PROTEIN"/>
    <property type="match status" value="1"/>
</dbReference>